<organism evidence="1 2">
    <name type="scientific">Glycocaulis alkaliphilus</name>
    <dbReference type="NCBI Taxonomy" id="1434191"/>
    <lineage>
        <taxon>Bacteria</taxon>
        <taxon>Pseudomonadati</taxon>
        <taxon>Pseudomonadota</taxon>
        <taxon>Alphaproteobacteria</taxon>
        <taxon>Maricaulales</taxon>
        <taxon>Maricaulaceae</taxon>
        <taxon>Glycocaulis</taxon>
    </lineage>
</organism>
<name>A0A3T0E6L8_9PROT</name>
<dbReference type="AlphaFoldDB" id="A0A3T0E6L8"/>
<dbReference type="RefSeq" id="WP_127565399.1">
    <property type="nucleotide sequence ID" value="NZ_BMFB01000002.1"/>
</dbReference>
<dbReference type="Proteomes" id="UP000286954">
    <property type="component" value="Chromosome"/>
</dbReference>
<gene>
    <name evidence="1" type="ORF">X907_0414</name>
</gene>
<proteinExistence type="predicted"/>
<dbReference type="GO" id="GO:0016740">
    <property type="term" value="F:transferase activity"/>
    <property type="evidence" value="ECO:0007669"/>
    <property type="project" value="UniProtKB-KW"/>
</dbReference>
<dbReference type="SUPFAM" id="SSF48452">
    <property type="entry name" value="TPR-like"/>
    <property type="match status" value="1"/>
</dbReference>
<evidence type="ECO:0000313" key="1">
    <source>
        <dbReference type="EMBL" id="AZU02962.1"/>
    </source>
</evidence>
<accession>A0A3T0E6L8</accession>
<dbReference type="Pfam" id="PF13469">
    <property type="entry name" value="Sulfotransfer_3"/>
    <property type="match status" value="1"/>
</dbReference>
<dbReference type="InterPro" id="IPR027417">
    <property type="entry name" value="P-loop_NTPase"/>
</dbReference>
<evidence type="ECO:0000313" key="2">
    <source>
        <dbReference type="Proteomes" id="UP000286954"/>
    </source>
</evidence>
<keyword evidence="1" id="KW-0808">Transferase</keyword>
<dbReference type="KEGG" id="gak:X907_0414"/>
<reference evidence="1 2" key="1">
    <citation type="submission" date="2016-12" db="EMBL/GenBank/DDBJ databases">
        <title>The genome of dimorphic prosthecate Glycocaulis alkaliphilus 6b-8t, isolated from crude oil dictates its adaptability in petroleum environments.</title>
        <authorList>
            <person name="Wu X.-L."/>
            <person name="Geng S."/>
        </authorList>
    </citation>
    <scope>NUCLEOTIDE SEQUENCE [LARGE SCALE GENOMIC DNA]</scope>
    <source>
        <strain evidence="1 2">6B-8</strain>
    </source>
</reference>
<dbReference type="Gene3D" id="3.40.50.300">
    <property type="entry name" value="P-loop containing nucleotide triphosphate hydrolases"/>
    <property type="match status" value="1"/>
</dbReference>
<protein>
    <submittedName>
        <fullName evidence="1">Sulfotransferase</fullName>
    </submittedName>
</protein>
<dbReference type="Gene3D" id="1.25.40.10">
    <property type="entry name" value="Tetratricopeptide repeat domain"/>
    <property type="match status" value="1"/>
</dbReference>
<sequence>MLQPRQDDPLAGLHNAASREDLLGMSVEARALVNSGIELGSRWSEVAGIMNEAGDIACLLGACHRLVEQVPDDPQSHIWLASAYASGGDHRSALQTLQPLLAANPRDAGLNRRVGRILLDLGLKNEAQVLFRSALSSNGLDALAWEGLVKAKTFVAGDDDLAQLEQARISAGEEMSARDRGILSYALAKAYEDVGEYDVASRRVAEAAAFYRASAPFDMDQHEEGVRRILTVYDSSFTGANEEAGLIDSRPVFIVAPPSCGASWLASVLAAPADVAALPRSNSLFWMSASPLGDQTREHIHAALSAPGEGNVLTGVGEAYLEYAQELLGDVRRWVDPTSLGELAAGAIGLCLPAARFVRIRRDPLDQAWSILKTRYQRARHWTYHADDIARALAAHNRLVEHWETLFPGRFLTVRYEDLAADTENEVRRIAFFTGIDADSAADAAAQRKNSLDQDPVGLNQRAGARIEPVREALVRAGFTLP</sequence>
<dbReference type="InterPro" id="IPR011990">
    <property type="entry name" value="TPR-like_helical_dom_sf"/>
</dbReference>
<keyword evidence="2" id="KW-1185">Reference proteome</keyword>
<dbReference type="SUPFAM" id="SSF52540">
    <property type="entry name" value="P-loop containing nucleoside triphosphate hydrolases"/>
    <property type="match status" value="1"/>
</dbReference>
<dbReference type="EMBL" id="CP018911">
    <property type="protein sequence ID" value="AZU02962.1"/>
    <property type="molecule type" value="Genomic_DNA"/>
</dbReference>
<dbReference type="OrthoDB" id="9800698at2"/>